<dbReference type="Proteomes" id="UP001596337">
    <property type="component" value="Unassembled WGS sequence"/>
</dbReference>
<dbReference type="EMBL" id="JBHSXX010000001">
    <property type="protein sequence ID" value="MFC6870154.1"/>
    <property type="molecule type" value="Genomic_DNA"/>
</dbReference>
<keyword evidence="2" id="KW-1185">Reference proteome</keyword>
<accession>A0ABW2C5U8</accession>
<name>A0ABW2C5U8_9PSEU</name>
<proteinExistence type="predicted"/>
<evidence type="ECO:0000313" key="1">
    <source>
        <dbReference type="EMBL" id="MFC6870154.1"/>
    </source>
</evidence>
<sequence length="68" mass="7413">MKTRTADPDLCVALAAIEPGIVRTINLLLDEIDGAELDDDLLRRLGTELSQIGGTLTERANRVVIDPR</sequence>
<reference evidence="2" key="1">
    <citation type="journal article" date="2019" name="Int. J. Syst. Evol. Microbiol.">
        <title>The Global Catalogue of Microorganisms (GCM) 10K type strain sequencing project: providing services to taxonomists for standard genome sequencing and annotation.</title>
        <authorList>
            <consortium name="The Broad Institute Genomics Platform"/>
            <consortium name="The Broad Institute Genome Sequencing Center for Infectious Disease"/>
            <person name="Wu L."/>
            <person name="Ma J."/>
        </authorList>
    </citation>
    <scope>NUCLEOTIDE SEQUENCE [LARGE SCALE GENOMIC DNA]</scope>
    <source>
        <strain evidence="2">KCTC 32255</strain>
    </source>
</reference>
<comment type="caution">
    <text evidence="1">The sequence shown here is derived from an EMBL/GenBank/DDBJ whole genome shotgun (WGS) entry which is preliminary data.</text>
</comment>
<protein>
    <submittedName>
        <fullName evidence="1">Uncharacterized protein</fullName>
    </submittedName>
</protein>
<dbReference type="RefSeq" id="WP_345399191.1">
    <property type="nucleotide sequence ID" value="NZ_BAABLA010000084.1"/>
</dbReference>
<evidence type="ECO:0000313" key="2">
    <source>
        <dbReference type="Proteomes" id="UP001596337"/>
    </source>
</evidence>
<organism evidence="1 2">
    <name type="scientific">Haloechinothrix salitolerans</name>
    <dbReference type="NCBI Taxonomy" id="926830"/>
    <lineage>
        <taxon>Bacteria</taxon>
        <taxon>Bacillati</taxon>
        <taxon>Actinomycetota</taxon>
        <taxon>Actinomycetes</taxon>
        <taxon>Pseudonocardiales</taxon>
        <taxon>Pseudonocardiaceae</taxon>
        <taxon>Haloechinothrix</taxon>
    </lineage>
</organism>
<gene>
    <name evidence="1" type="ORF">ACFQGD_23725</name>
</gene>